<keyword evidence="1" id="KW-0813">Transport</keyword>
<reference evidence="1" key="1">
    <citation type="submission" date="2019-08" db="EMBL/GenBank/DDBJ databases">
        <title>Genome sequence of Clostridiales bacterium MT110.</title>
        <authorList>
            <person name="Cao J."/>
        </authorList>
    </citation>
    <scope>NUCLEOTIDE SEQUENCE</scope>
    <source>
        <strain evidence="1">MT110</strain>
    </source>
</reference>
<organism evidence="1 2">
    <name type="scientific">Anoxybacterium hadale</name>
    <dbReference type="NCBI Taxonomy" id="3408580"/>
    <lineage>
        <taxon>Bacteria</taxon>
        <taxon>Bacillati</taxon>
        <taxon>Bacillota</taxon>
        <taxon>Clostridia</taxon>
        <taxon>Peptostreptococcales</taxon>
        <taxon>Anaerovoracaceae</taxon>
        <taxon>Anoxybacterium</taxon>
    </lineage>
</organism>
<proteinExistence type="predicted"/>
<keyword evidence="2" id="KW-1185">Reference proteome</keyword>
<protein>
    <submittedName>
        <fullName evidence="1">PTS sugar transporter subunit IIA</fullName>
    </submittedName>
</protein>
<keyword evidence="1" id="KW-0762">Sugar transport</keyword>
<evidence type="ECO:0000313" key="1">
    <source>
        <dbReference type="EMBL" id="QOX64191.1"/>
    </source>
</evidence>
<sequence>MKRMIVVGHGGYAEGVRLNMEMIAGVPEQMYFFDLRKGEDLADLENRIKTQLESFGADEVLFACDLLGASPFRVAAMQCAEHPGRYFAVAGLNTMAFLETSMNLDSELSIEELANLSMETAKTAIARFPE</sequence>
<name>A0ACD1ACS6_9FIRM</name>
<evidence type="ECO:0000313" key="2">
    <source>
        <dbReference type="Proteomes" id="UP000594014"/>
    </source>
</evidence>
<dbReference type="EMBL" id="CP042469">
    <property type="protein sequence ID" value="QOX64191.1"/>
    <property type="molecule type" value="Genomic_DNA"/>
</dbReference>
<accession>A0ACD1ACS6</accession>
<dbReference type="Proteomes" id="UP000594014">
    <property type="component" value="Chromosome"/>
</dbReference>
<gene>
    <name evidence="1" type="ORF">FRZ06_13005</name>
</gene>